<dbReference type="EMBL" id="JAHUTI010074195">
    <property type="protein sequence ID" value="MED6256313.1"/>
    <property type="molecule type" value="Genomic_DNA"/>
</dbReference>
<evidence type="ECO:0000313" key="2">
    <source>
        <dbReference type="Proteomes" id="UP001345963"/>
    </source>
</evidence>
<keyword evidence="2" id="KW-1185">Reference proteome</keyword>
<name>A0ABU7C0V3_9TELE</name>
<reference evidence="1 2" key="1">
    <citation type="submission" date="2021-07" db="EMBL/GenBank/DDBJ databases">
        <authorList>
            <person name="Palmer J.M."/>
        </authorList>
    </citation>
    <scope>NUCLEOTIDE SEQUENCE [LARGE SCALE GENOMIC DNA]</scope>
    <source>
        <strain evidence="1 2">AT_MEX2019</strain>
        <tissue evidence="1">Muscle</tissue>
    </source>
</reference>
<dbReference type="Proteomes" id="UP001345963">
    <property type="component" value="Unassembled WGS sequence"/>
</dbReference>
<protein>
    <submittedName>
        <fullName evidence="1">Uncharacterized protein</fullName>
    </submittedName>
</protein>
<proteinExistence type="predicted"/>
<sequence length="130" mass="14669">MGIPTVGDEGVLPPTLFLVKWLNILTFPQRFQSVSSILKQTVCVWCLFPHPRCMCVRVYEVHSFNSFDPHAEEHSGDGEKFNKFIEGLVSGSGTGTGVITRKRRGVQLEEGYIQSLEREVELPSGFQQHF</sequence>
<accession>A0ABU7C0V3</accession>
<gene>
    <name evidence="1" type="ORF">ATANTOWER_023862</name>
</gene>
<evidence type="ECO:0000313" key="1">
    <source>
        <dbReference type="EMBL" id="MED6256313.1"/>
    </source>
</evidence>
<organism evidence="1 2">
    <name type="scientific">Ataeniobius toweri</name>
    <dbReference type="NCBI Taxonomy" id="208326"/>
    <lineage>
        <taxon>Eukaryota</taxon>
        <taxon>Metazoa</taxon>
        <taxon>Chordata</taxon>
        <taxon>Craniata</taxon>
        <taxon>Vertebrata</taxon>
        <taxon>Euteleostomi</taxon>
        <taxon>Actinopterygii</taxon>
        <taxon>Neopterygii</taxon>
        <taxon>Teleostei</taxon>
        <taxon>Neoteleostei</taxon>
        <taxon>Acanthomorphata</taxon>
        <taxon>Ovalentaria</taxon>
        <taxon>Atherinomorphae</taxon>
        <taxon>Cyprinodontiformes</taxon>
        <taxon>Goodeidae</taxon>
        <taxon>Ataeniobius</taxon>
    </lineage>
</organism>
<comment type="caution">
    <text evidence="1">The sequence shown here is derived from an EMBL/GenBank/DDBJ whole genome shotgun (WGS) entry which is preliminary data.</text>
</comment>